<dbReference type="CDD" id="cd22160">
    <property type="entry name" value="F-box_AtFBL13-like"/>
    <property type="match status" value="1"/>
</dbReference>
<evidence type="ECO:0000313" key="4">
    <source>
        <dbReference type="Proteomes" id="UP000623129"/>
    </source>
</evidence>
<protein>
    <submittedName>
        <fullName evidence="3">F-box/LRR-repeat protein 13-like isoform X1</fullName>
    </submittedName>
</protein>
<dbReference type="SUPFAM" id="SSF52047">
    <property type="entry name" value="RNI-like"/>
    <property type="match status" value="1"/>
</dbReference>
<feature type="domain" description="F-box" evidence="1">
    <location>
        <begin position="39"/>
        <end position="75"/>
    </location>
</feature>
<dbReference type="OrthoDB" id="673865at2759"/>
<dbReference type="Pfam" id="PF23622">
    <property type="entry name" value="LRR_At1g61320_AtMIF1"/>
    <property type="match status" value="1"/>
</dbReference>
<feature type="domain" description="At1g61320/AtMIF1 LRR" evidence="2">
    <location>
        <begin position="138"/>
        <end position="474"/>
    </location>
</feature>
<keyword evidence="4" id="KW-1185">Reference proteome</keyword>
<proteinExistence type="predicted"/>
<evidence type="ECO:0000259" key="1">
    <source>
        <dbReference type="Pfam" id="PF00646"/>
    </source>
</evidence>
<dbReference type="Gene3D" id="3.80.10.10">
    <property type="entry name" value="Ribonuclease Inhibitor"/>
    <property type="match status" value="1"/>
</dbReference>
<dbReference type="AlphaFoldDB" id="A0A833RE65"/>
<dbReference type="InterPro" id="IPR055357">
    <property type="entry name" value="LRR_At1g61320_AtMIF1"/>
</dbReference>
<dbReference type="Proteomes" id="UP000623129">
    <property type="component" value="Unassembled WGS sequence"/>
</dbReference>
<evidence type="ECO:0000259" key="2">
    <source>
        <dbReference type="Pfam" id="PF23622"/>
    </source>
</evidence>
<gene>
    <name evidence="3" type="ORF">FCM35_KLT17674</name>
</gene>
<evidence type="ECO:0000313" key="3">
    <source>
        <dbReference type="EMBL" id="KAF3337087.1"/>
    </source>
</evidence>
<organism evidence="3 4">
    <name type="scientific">Carex littledalei</name>
    <dbReference type="NCBI Taxonomy" id="544730"/>
    <lineage>
        <taxon>Eukaryota</taxon>
        <taxon>Viridiplantae</taxon>
        <taxon>Streptophyta</taxon>
        <taxon>Embryophyta</taxon>
        <taxon>Tracheophyta</taxon>
        <taxon>Spermatophyta</taxon>
        <taxon>Magnoliopsida</taxon>
        <taxon>Liliopsida</taxon>
        <taxon>Poales</taxon>
        <taxon>Cyperaceae</taxon>
        <taxon>Cyperoideae</taxon>
        <taxon>Cariceae</taxon>
        <taxon>Carex</taxon>
        <taxon>Carex subgen. Euthyceras</taxon>
    </lineage>
</organism>
<dbReference type="InterPro" id="IPR032675">
    <property type="entry name" value="LRR_dom_sf"/>
</dbReference>
<dbReference type="InterPro" id="IPR053781">
    <property type="entry name" value="F-box_AtFBL13-like"/>
</dbReference>
<dbReference type="InterPro" id="IPR053772">
    <property type="entry name" value="At1g61320/At1g61330-like"/>
</dbReference>
<dbReference type="PANTHER" id="PTHR34145:SF65">
    <property type="entry name" value="FBD DOMAIN-CONTAINING PROTEIN"/>
    <property type="match status" value="1"/>
</dbReference>
<dbReference type="PANTHER" id="PTHR34145">
    <property type="entry name" value="OS02G0105600 PROTEIN"/>
    <property type="match status" value="1"/>
</dbReference>
<dbReference type="EMBL" id="SWLB01000006">
    <property type="protein sequence ID" value="KAF3337087.1"/>
    <property type="molecule type" value="Genomic_DNA"/>
</dbReference>
<sequence length="526" mass="59356">MGKRGRMCSDLFPDLLECSSSSSGATLSTSSWNDDIDRLSELPDVLRLHILSLLPLKSAIRTGVLSSRWRGLWTHRWPDPSSLFLSSHSSSLIFPKLAAAAVVEEDAFVSSTNHCLLKRGRRRIDSFVLSFHQGQVLQSDLKQWLDYAAACSVEDFHLHVLPAEPVTASASLSRRNSNVNRRRNASSVSFHFPMESLLLTRLSLRGIHLSAANSASTRLEILTLHSVTLSEAALRKVVAACPVLRYLDIRRCKELRRIQISASGPHLRSLTVVDCPKATELVVTSAPGLRSFRFCGTFLSKYSIENAKRLEEVYFTSAGPNLSLPNSNWVTCFEQLANVTVHTLCSHALQYIAVRGAGTIGPTRSLYQLEELQLLMLMMSDSNLNDVFAFLKLYQCPVLERLFVEFPTCTLDQHVVNYMEIADEEPPREYLDKLKTIKIRNYKGHYNEMRLVQFLLAKATNLSSLIIIAPRENFEKEYSKDPSDWLRSLHMQFSLFQKVSESAQICFSECDIDGIQPTHSEAFFKF</sequence>
<reference evidence="3" key="1">
    <citation type="submission" date="2020-01" db="EMBL/GenBank/DDBJ databases">
        <title>Genome sequence of Kobresia littledalei, the first chromosome-level genome in the family Cyperaceae.</title>
        <authorList>
            <person name="Qu G."/>
        </authorList>
    </citation>
    <scope>NUCLEOTIDE SEQUENCE</scope>
    <source>
        <strain evidence="3">C.B.Clarke</strain>
        <tissue evidence="3">Leaf</tissue>
    </source>
</reference>
<comment type="caution">
    <text evidence="3">The sequence shown here is derived from an EMBL/GenBank/DDBJ whole genome shotgun (WGS) entry which is preliminary data.</text>
</comment>
<dbReference type="InterPro" id="IPR036047">
    <property type="entry name" value="F-box-like_dom_sf"/>
</dbReference>
<dbReference type="InterPro" id="IPR001810">
    <property type="entry name" value="F-box_dom"/>
</dbReference>
<name>A0A833RE65_9POAL</name>
<dbReference type="SUPFAM" id="SSF81383">
    <property type="entry name" value="F-box domain"/>
    <property type="match status" value="1"/>
</dbReference>
<dbReference type="Pfam" id="PF00646">
    <property type="entry name" value="F-box"/>
    <property type="match status" value="1"/>
</dbReference>
<dbReference type="Gene3D" id="1.20.1280.50">
    <property type="match status" value="1"/>
</dbReference>
<accession>A0A833RE65</accession>